<evidence type="ECO:0000313" key="11">
    <source>
        <dbReference type="Proteomes" id="UP000704935"/>
    </source>
</evidence>
<evidence type="ECO:0000256" key="1">
    <source>
        <dbReference type="ARBA" id="ARBA00008165"/>
    </source>
</evidence>
<feature type="domain" description="CBS" evidence="8">
    <location>
        <begin position="274"/>
        <end position="325"/>
    </location>
</feature>
<evidence type="ECO:0000256" key="7">
    <source>
        <dbReference type="PROSITE-ProRule" id="PRU00703"/>
    </source>
</evidence>
<feature type="site" description="Catalytically relevant" evidence="6">
    <location>
        <position position="105"/>
    </location>
</feature>
<dbReference type="GO" id="GO:0097367">
    <property type="term" value="F:carbohydrate derivative binding"/>
    <property type="evidence" value="ECO:0007669"/>
    <property type="project" value="InterPro"/>
</dbReference>
<sequence>MKKINFQKEAKKALLIELDELKSFIESKSFKVNKFCEDIFNCKGKVFLTGVGKSGHIANKIAATLSSTGTPSFFIHPAEALHGDLGMIQKKDLLIAISKSGESKEIVELLPAIKNLKIKLLSITENSSSSIGLASDTHIEVKVTKEACPNGLAPTSSTTVTLALGDSIAVAILKARKFSEKDFAKSHPGGKLGRKLTLKISDVMTEVKNAPLVDEELSIRKVLIEISKKKQGFALITRTNDKHSKIIGIFSDGDLRRNLEKKIDIDNANISQVMTKSFKTIESNLLVAHAAKFMQKNKIYNLVVKENGVVVGFLTMHQILESNVL</sequence>
<dbReference type="InterPro" id="IPR035474">
    <property type="entry name" value="SIS_Kpsf"/>
</dbReference>
<dbReference type="Pfam" id="PF01380">
    <property type="entry name" value="SIS"/>
    <property type="match status" value="1"/>
</dbReference>
<dbReference type="GO" id="GO:1901135">
    <property type="term" value="P:carbohydrate derivative metabolic process"/>
    <property type="evidence" value="ECO:0007669"/>
    <property type="project" value="InterPro"/>
</dbReference>
<feature type="site" description="Catalytically relevant" evidence="6">
    <location>
        <position position="187"/>
    </location>
</feature>
<dbReference type="GO" id="GO:0019146">
    <property type="term" value="F:arabinose-5-phosphate isomerase activity"/>
    <property type="evidence" value="ECO:0007669"/>
    <property type="project" value="UniProtKB-EC"/>
</dbReference>
<dbReference type="EC" id="5.3.1.13" evidence="4"/>
<dbReference type="AlphaFoldDB" id="A0A937IBF9"/>
<dbReference type="SUPFAM" id="SSF53697">
    <property type="entry name" value="SIS domain"/>
    <property type="match status" value="1"/>
</dbReference>
<accession>A0A937IBF9</accession>
<comment type="similarity">
    <text evidence="1 4">Belongs to the SIS family. GutQ/KpsF subfamily.</text>
</comment>
<dbReference type="Pfam" id="PF00571">
    <property type="entry name" value="CBS"/>
    <property type="match status" value="2"/>
</dbReference>
<feature type="domain" description="SIS" evidence="9">
    <location>
        <begin position="35"/>
        <end position="178"/>
    </location>
</feature>
<evidence type="ECO:0000256" key="6">
    <source>
        <dbReference type="PIRSR" id="PIRSR004692-3"/>
    </source>
</evidence>
<evidence type="ECO:0000256" key="2">
    <source>
        <dbReference type="ARBA" id="ARBA00022737"/>
    </source>
</evidence>
<dbReference type="InterPro" id="IPR000644">
    <property type="entry name" value="CBS_dom"/>
</dbReference>
<keyword evidence="3 7" id="KW-0129">CBS domain</keyword>
<dbReference type="PIRSF" id="PIRSF004692">
    <property type="entry name" value="KdsD_KpsF"/>
    <property type="match status" value="1"/>
</dbReference>
<organism evidence="10 11">
    <name type="scientific">SAR86 cluster bacterium</name>
    <dbReference type="NCBI Taxonomy" id="2030880"/>
    <lineage>
        <taxon>Bacteria</taxon>
        <taxon>Pseudomonadati</taxon>
        <taxon>Pseudomonadota</taxon>
        <taxon>Gammaproteobacteria</taxon>
        <taxon>SAR86 cluster</taxon>
    </lineage>
</organism>
<dbReference type="Gene3D" id="3.10.580.10">
    <property type="entry name" value="CBS-domain"/>
    <property type="match status" value="1"/>
</dbReference>
<dbReference type="InterPro" id="IPR046342">
    <property type="entry name" value="CBS_dom_sf"/>
</dbReference>
<feature type="site" description="Catalytically relevant" evidence="6">
    <location>
        <position position="146"/>
    </location>
</feature>
<dbReference type="EMBL" id="JADHQA010000001">
    <property type="protein sequence ID" value="MBL6819658.1"/>
    <property type="molecule type" value="Genomic_DNA"/>
</dbReference>
<evidence type="ECO:0000259" key="8">
    <source>
        <dbReference type="PROSITE" id="PS51371"/>
    </source>
</evidence>
<feature type="domain" description="CBS" evidence="8">
    <location>
        <begin position="204"/>
        <end position="265"/>
    </location>
</feature>
<comment type="caution">
    <text evidence="10">The sequence shown here is derived from an EMBL/GenBank/DDBJ whole genome shotgun (WGS) entry which is preliminary data.</text>
</comment>
<feature type="binding site" evidence="5">
    <location>
        <position position="76"/>
    </location>
    <ligand>
        <name>Zn(2+)</name>
        <dbReference type="ChEBI" id="CHEBI:29105"/>
    </ligand>
</feature>
<dbReference type="PROSITE" id="PS51464">
    <property type="entry name" value="SIS"/>
    <property type="match status" value="1"/>
</dbReference>
<dbReference type="CDD" id="cd05014">
    <property type="entry name" value="SIS_Kpsf"/>
    <property type="match status" value="1"/>
</dbReference>
<keyword evidence="5" id="KW-0862">Zinc</keyword>
<evidence type="ECO:0000313" key="10">
    <source>
        <dbReference type="EMBL" id="MBL6819658.1"/>
    </source>
</evidence>
<comment type="catalytic activity">
    <reaction evidence="4">
        <text>D-arabinose 5-phosphate = D-ribulose 5-phosphate</text>
        <dbReference type="Rhea" id="RHEA:23104"/>
        <dbReference type="ChEBI" id="CHEBI:57693"/>
        <dbReference type="ChEBI" id="CHEBI:58121"/>
        <dbReference type="EC" id="5.3.1.13"/>
    </reaction>
</comment>
<dbReference type="Gene3D" id="3.40.50.10490">
    <property type="entry name" value="Glucose-6-phosphate isomerase like protein, domain 1"/>
    <property type="match status" value="1"/>
</dbReference>
<dbReference type="InterPro" id="IPR001347">
    <property type="entry name" value="SIS_dom"/>
</dbReference>
<dbReference type="GO" id="GO:0005975">
    <property type="term" value="P:carbohydrate metabolic process"/>
    <property type="evidence" value="ECO:0007669"/>
    <property type="project" value="InterPro"/>
</dbReference>
<keyword evidence="5" id="KW-0479">Metal-binding</keyword>
<dbReference type="InterPro" id="IPR004800">
    <property type="entry name" value="KdsD/KpsF-type"/>
</dbReference>
<dbReference type="Proteomes" id="UP000704935">
    <property type="component" value="Unassembled WGS sequence"/>
</dbReference>
<proteinExistence type="inferred from homology"/>
<dbReference type="PROSITE" id="PS51371">
    <property type="entry name" value="CBS"/>
    <property type="match status" value="2"/>
</dbReference>
<evidence type="ECO:0000256" key="3">
    <source>
        <dbReference type="ARBA" id="ARBA00023122"/>
    </source>
</evidence>
<evidence type="ECO:0000259" key="9">
    <source>
        <dbReference type="PROSITE" id="PS51464"/>
    </source>
</evidence>
<dbReference type="PANTHER" id="PTHR42745">
    <property type="match status" value="1"/>
</dbReference>
<evidence type="ECO:0000256" key="4">
    <source>
        <dbReference type="PIRNR" id="PIRNR004692"/>
    </source>
</evidence>
<feature type="site" description="Catalytically relevant" evidence="6">
    <location>
        <position position="53"/>
    </location>
</feature>
<gene>
    <name evidence="10" type="ORF">ISQ61_00205</name>
</gene>
<keyword evidence="4 10" id="KW-0413">Isomerase</keyword>
<name>A0A937IBF9_9GAMM</name>
<dbReference type="PANTHER" id="PTHR42745:SF1">
    <property type="entry name" value="ARABINOSE 5-PHOSPHATE ISOMERASE KDSD"/>
    <property type="match status" value="1"/>
</dbReference>
<protein>
    <recommendedName>
        <fullName evidence="4">Arabinose 5-phosphate isomerase</fullName>
        <shortName evidence="4">API</shortName>
        <ecNumber evidence="4">5.3.1.13</ecNumber>
    </recommendedName>
</protein>
<dbReference type="InterPro" id="IPR046348">
    <property type="entry name" value="SIS_dom_sf"/>
</dbReference>
<dbReference type="FunFam" id="3.40.50.10490:FF:000011">
    <property type="entry name" value="Arabinose 5-phosphate isomerase"/>
    <property type="match status" value="1"/>
</dbReference>
<keyword evidence="2" id="KW-0677">Repeat</keyword>
<dbReference type="NCBIfam" id="TIGR00393">
    <property type="entry name" value="kpsF"/>
    <property type="match status" value="1"/>
</dbReference>
<dbReference type="CDD" id="cd04604">
    <property type="entry name" value="CBS_pair_SIS_assoc"/>
    <property type="match status" value="1"/>
</dbReference>
<dbReference type="InterPro" id="IPR050986">
    <property type="entry name" value="GutQ/KpsF_isomerases"/>
</dbReference>
<dbReference type="GO" id="GO:0046872">
    <property type="term" value="F:metal ion binding"/>
    <property type="evidence" value="ECO:0007669"/>
    <property type="project" value="UniProtKB-KW"/>
</dbReference>
<evidence type="ECO:0000256" key="5">
    <source>
        <dbReference type="PIRSR" id="PIRSR004692-2"/>
    </source>
</evidence>
<reference evidence="10" key="1">
    <citation type="submission" date="2020-10" db="EMBL/GenBank/DDBJ databases">
        <title>Microbiome of the Black Sea water column analyzed by genome centric metagenomics.</title>
        <authorList>
            <person name="Cabello-Yeves P.J."/>
            <person name="Callieri C."/>
            <person name="Picazo A."/>
            <person name="Mehrshad M."/>
            <person name="Haro-Moreno J.M."/>
            <person name="Roda-Garcia J."/>
            <person name="Dzembekova N."/>
            <person name="Slabakova V."/>
            <person name="Slabakova N."/>
            <person name="Moncheva S."/>
            <person name="Rodriguez-Valera F."/>
        </authorList>
    </citation>
    <scope>NUCLEOTIDE SEQUENCE</scope>
    <source>
        <strain evidence="10">BS307-5m-G47</strain>
    </source>
</reference>